<keyword evidence="4" id="KW-0732">Signal</keyword>
<dbReference type="InterPro" id="IPR014718">
    <property type="entry name" value="GH-type_carb-bd"/>
</dbReference>
<dbReference type="InterPro" id="IPR015220">
    <property type="entry name" value="Glucodextranase_N"/>
</dbReference>
<dbReference type="SUPFAM" id="SSF49344">
    <property type="entry name" value="CBD9-like"/>
    <property type="match status" value="1"/>
</dbReference>
<dbReference type="EMBL" id="CP097463">
    <property type="protein sequence ID" value="WAX55887.1"/>
    <property type="molecule type" value="Genomic_DNA"/>
</dbReference>
<dbReference type="Gene3D" id="2.60.40.10">
    <property type="entry name" value="Immunoglobulins"/>
    <property type="match status" value="1"/>
</dbReference>
<feature type="signal peptide" evidence="4">
    <location>
        <begin position="1"/>
        <end position="26"/>
    </location>
</feature>
<evidence type="ECO:0000259" key="6">
    <source>
        <dbReference type="Pfam" id="PF09137"/>
    </source>
</evidence>
<dbReference type="PANTHER" id="PTHR31616">
    <property type="entry name" value="TREHALASE"/>
    <property type="match status" value="1"/>
</dbReference>
<dbReference type="Gene3D" id="1.50.10.10">
    <property type="match status" value="1"/>
</dbReference>
<dbReference type="RefSeq" id="WP_269442411.1">
    <property type="nucleotide sequence ID" value="NZ_CP097463.1"/>
</dbReference>
<dbReference type="Proteomes" id="UP001164693">
    <property type="component" value="Chromosome"/>
</dbReference>
<dbReference type="Pfam" id="PF09985">
    <property type="entry name" value="Glucodextran_C"/>
    <property type="match status" value="1"/>
</dbReference>
<evidence type="ECO:0000313" key="8">
    <source>
        <dbReference type="EMBL" id="WAX55887.1"/>
    </source>
</evidence>
<accession>A0ABY7JTJ8</accession>
<keyword evidence="3" id="KW-0326">Glycosidase</keyword>
<reference evidence="8" key="1">
    <citation type="submission" date="2022-05" db="EMBL/GenBank/DDBJ databases">
        <title>Jatrophihabitans sp. SB3-54 whole genome sequence.</title>
        <authorList>
            <person name="Suh M.K."/>
            <person name="Eom M.K."/>
            <person name="Kim J.S."/>
            <person name="Kim H.S."/>
            <person name="Do H.E."/>
            <person name="Shin Y.K."/>
            <person name="Lee J.-S."/>
        </authorList>
    </citation>
    <scope>NUCLEOTIDE SEQUENCE</scope>
    <source>
        <strain evidence="8">SB3-54</strain>
    </source>
</reference>
<sequence length="1106" mass="114583">MARLRTAFSGVLTAITVLALAQVAGATPGTASPAGAPGAPGALSHFDLARKDCLGTARNTTSKIWYTVANGVLSDVYAPTIDTTDVETMQFVVTDGATFTDLQTRDTTYTVHTDRTGMLCTITSTARSGAYRLITTYLTDPSRASVVVNTRYQPLTRAARSYELYVRLDATVAGNGGGGAADTANGGADSATVDAATGALVSFDTNTRTNAANRDYAVPSYLALRADRPFTAASSGFVGTASDGLTELDAGHALAPRYPDATGGNVEQTARLQLDRRGSATLALGFGTTQAAAVDTAGRTVGTPLAELAGRYLAGWYGYDAQLRRPSRHLPGLTRGQQRAAEHEYWTSANVLKASEDKTFPGAIVASLASPWGQAVSAGDPNNTYWGSYREVFARDLYEAFTGLLTDGDLATARAATRFLFLRQQQPDGSMPRNSLVNGKTAPDSFNTQLDEAAYPILMAWQSGLAGDAQLWPHIKAAADFLISHGPASGVERWEEQSGYSPSTIAAEIAGLTAAGAIAARHGDRASARVFLATADQYQRSIKGWTVTTDGPLSDRPYFIRLSKTGDPNAAISYNLNNGGPTLDQRTVIDAGFQELVRLGELAADDPDVQNSLRVVDATIARQTPSGTGYLRYNGDGYGDCHVGAGTSCSAEGAPWAPSGVGTGHVWPVLAAERGQQELAVGDRAAAARQLAAIDAMSTAGALVPEQAWDAPDVPAAPWGSDPTTASIGFTDGAPAGSAAPLTWGAAAQVRLVADLSTGRILDKPDLTTSRYVTHRQRGTSLTVTSPQDKTAVTGTTIAVAGTAVAGATVDIADVATDRNDVTTTTTVTAAADGSFHADVTAAAGTNVVVVTSTAPDGGTAQAVRTVVNDVVEGTLLFDASDPTGDDNGPGNYAYPTAGDFHAGAYDLTDFQVYDTGDTVTFRVQTRDLAPTFGSALGAQLVDVYVHEPGTAPTSTAASFPQRNYTIAAADAWSRLIEVQGFGQRFVDASGATVGTVAISANEISRYITFSVAKSALGGTPAAGWAFTLALTGQDGYSPDQARAFTPTPGGYSFGVCASASSAPVCTVDPATVPKVMDTITPAGTAQSDELDYLAHHPVTLGGLPL</sequence>
<evidence type="ECO:0000256" key="1">
    <source>
        <dbReference type="ARBA" id="ARBA00006188"/>
    </source>
</evidence>
<gene>
    <name evidence="8" type="ORF">M6B22_15255</name>
</gene>
<name>A0ABY7JTJ8_9ACTN</name>
<dbReference type="Gene3D" id="2.70.98.10">
    <property type="match status" value="1"/>
</dbReference>
<organism evidence="8 9">
    <name type="scientific">Jatrophihabitans cynanchi</name>
    <dbReference type="NCBI Taxonomy" id="2944128"/>
    <lineage>
        <taxon>Bacteria</taxon>
        <taxon>Bacillati</taxon>
        <taxon>Actinomycetota</taxon>
        <taxon>Actinomycetes</taxon>
        <taxon>Jatrophihabitantales</taxon>
        <taxon>Jatrophihabitantaceae</taxon>
        <taxon>Jatrophihabitans</taxon>
    </lineage>
</organism>
<evidence type="ECO:0000256" key="3">
    <source>
        <dbReference type="ARBA" id="ARBA00023295"/>
    </source>
</evidence>
<keyword evidence="9" id="KW-1185">Reference proteome</keyword>
<dbReference type="Pfam" id="PF00723">
    <property type="entry name" value="Glyco_hydro_15"/>
    <property type="match status" value="1"/>
</dbReference>
<feature type="domain" description="Glucodextranase-like C-terminal" evidence="7">
    <location>
        <begin position="878"/>
        <end position="1094"/>
    </location>
</feature>
<dbReference type="SUPFAM" id="SSF48208">
    <property type="entry name" value="Six-hairpin glycosidases"/>
    <property type="match status" value="1"/>
</dbReference>
<feature type="domain" description="GH15-like" evidence="5">
    <location>
        <begin position="448"/>
        <end position="649"/>
    </location>
</feature>
<feature type="chain" id="PRO_5045740485" evidence="4">
    <location>
        <begin position="27"/>
        <end position="1106"/>
    </location>
</feature>
<dbReference type="PROSITE" id="PS00820">
    <property type="entry name" value="GLUCOAMYLASE"/>
    <property type="match status" value="1"/>
</dbReference>
<dbReference type="InterPro" id="IPR012341">
    <property type="entry name" value="6hp_glycosidase-like_sf"/>
</dbReference>
<evidence type="ECO:0000259" key="7">
    <source>
        <dbReference type="Pfam" id="PF09985"/>
    </source>
</evidence>
<dbReference type="CDD" id="cd09626">
    <property type="entry name" value="DOMON_glucodextranase_like"/>
    <property type="match status" value="1"/>
</dbReference>
<evidence type="ECO:0000256" key="4">
    <source>
        <dbReference type="SAM" id="SignalP"/>
    </source>
</evidence>
<dbReference type="InterPro" id="IPR008928">
    <property type="entry name" value="6-hairpin_glycosidase_sf"/>
</dbReference>
<dbReference type="SUPFAM" id="SSF74650">
    <property type="entry name" value="Galactose mutarotase-like"/>
    <property type="match status" value="1"/>
</dbReference>
<dbReference type="PANTHER" id="PTHR31616:SF0">
    <property type="entry name" value="GLUCAN 1,4-ALPHA-GLUCOSIDASE"/>
    <property type="match status" value="1"/>
</dbReference>
<dbReference type="InterPro" id="IPR019248">
    <property type="entry name" value="Glucodextran_C"/>
</dbReference>
<proteinExistence type="inferred from homology"/>
<dbReference type="InterPro" id="IPR046966">
    <property type="entry name" value="Glucoamylase_active_site"/>
</dbReference>
<dbReference type="InterPro" id="IPR011013">
    <property type="entry name" value="Gal_mutarotase_sf_dom"/>
</dbReference>
<comment type="similarity">
    <text evidence="1">Belongs to the glycosyl hydrolase 15 family.</text>
</comment>
<keyword evidence="2 8" id="KW-0378">Hydrolase</keyword>
<dbReference type="Gene3D" id="2.60.40.1190">
    <property type="match status" value="1"/>
</dbReference>
<protein>
    <submittedName>
        <fullName evidence="8">Glycoside hydrolase family 15 protein</fullName>
    </submittedName>
</protein>
<dbReference type="Pfam" id="PF09137">
    <property type="entry name" value="Glucodextran_N"/>
    <property type="match status" value="1"/>
</dbReference>
<dbReference type="GO" id="GO:0016787">
    <property type="term" value="F:hydrolase activity"/>
    <property type="evidence" value="ECO:0007669"/>
    <property type="project" value="UniProtKB-KW"/>
</dbReference>
<dbReference type="InterPro" id="IPR013783">
    <property type="entry name" value="Ig-like_fold"/>
</dbReference>
<evidence type="ECO:0000313" key="9">
    <source>
        <dbReference type="Proteomes" id="UP001164693"/>
    </source>
</evidence>
<evidence type="ECO:0000256" key="2">
    <source>
        <dbReference type="ARBA" id="ARBA00022801"/>
    </source>
</evidence>
<dbReference type="InterPro" id="IPR011613">
    <property type="entry name" value="GH15-like"/>
</dbReference>
<feature type="domain" description="Glucodextranase N-terminal" evidence="6">
    <location>
        <begin position="36"/>
        <end position="320"/>
    </location>
</feature>
<evidence type="ECO:0000259" key="5">
    <source>
        <dbReference type="Pfam" id="PF00723"/>
    </source>
</evidence>